<accession>A0A3B0V111</accession>
<keyword evidence="1" id="KW-0175">Coiled coil</keyword>
<evidence type="ECO:0000256" key="1">
    <source>
        <dbReference type="SAM" id="Coils"/>
    </source>
</evidence>
<organism evidence="3">
    <name type="scientific">hydrothermal vent metagenome</name>
    <dbReference type="NCBI Taxonomy" id="652676"/>
    <lineage>
        <taxon>unclassified sequences</taxon>
        <taxon>metagenomes</taxon>
        <taxon>ecological metagenomes</taxon>
    </lineage>
</organism>
<feature type="region of interest" description="Disordered" evidence="2">
    <location>
        <begin position="1"/>
        <end position="77"/>
    </location>
</feature>
<feature type="coiled-coil region" evidence="1">
    <location>
        <begin position="610"/>
        <end position="664"/>
    </location>
</feature>
<gene>
    <name evidence="3" type="ORF">MNBD_BACTEROID04-1723</name>
</gene>
<dbReference type="InterPro" id="IPR007139">
    <property type="entry name" value="DUF349"/>
</dbReference>
<proteinExistence type="predicted"/>
<evidence type="ECO:0008006" key="4">
    <source>
        <dbReference type="Google" id="ProtNLM"/>
    </source>
</evidence>
<feature type="compositionally biased region" description="Acidic residues" evidence="2">
    <location>
        <begin position="52"/>
        <end position="62"/>
    </location>
</feature>
<sequence length="673" mass="79486">TNLKHSYMLDETNKLPDDEKSNLTLQNSEIKEASAENDLKKEEPILSKEVVDTADNDENGDSELEKTLESATKTEVSTAPNKAIDEIDTKIAESSENLELEHVEMQDYDNFSLEDLVAELSKLVKDNPVQSIHNNVNKIKNTFNVKFGSLLKKEKEKFIENGGNVIDFQYNNPIKSTYNSILYDYKIKKNEFYTKQENQLNENLQAKLELIEDLKTLIENADGTTMYKKFKDIQDKWRSIGPIPKAKYNDTWRTYQHHVERFYDLLHLNNDLRDLDFKHNYEEKLKLVVKAEALAELDDINLAFNELQILHKMWKEDIGPVDREHREEVWGRFSAATKIVHDKRHDFFKNLRSKFDENTEKKLSIIAEIEAVDTSGNKNRSDWQKSINEIEELRNKFFKIGQVPRAKSNDIWAKFKAATRKFNVEKNNFFKSVKKEHLENLNKKKLLIEKAVELKDSEDWDVATEVMKKIQADWKNIGHVPRKYSDKLWKEFKDACNYYFDRLHSEQDAGNKEELEVFNKKKVLLKEIKDSIDNKVEITLDKLKEYVTNWRNLGRVPFEMKHIEIKFNKLLDKIVAENSIDVKEVEMIKFENLINSYLEQKNYKKLNGEQLFVRKKIDETIREIQQLENNIGFISNATKDNPLLKNVMENIRVYKEKLEIWKSKLEYLKKLDY</sequence>
<feature type="compositionally biased region" description="Basic and acidic residues" evidence="2">
    <location>
        <begin position="7"/>
        <end position="21"/>
    </location>
</feature>
<name>A0A3B0V111_9ZZZZ</name>
<feature type="non-terminal residue" evidence="3">
    <location>
        <position position="1"/>
    </location>
</feature>
<reference evidence="3" key="1">
    <citation type="submission" date="2018-06" db="EMBL/GenBank/DDBJ databases">
        <authorList>
            <person name="Zhirakovskaya E."/>
        </authorList>
    </citation>
    <scope>NUCLEOTIDE SEQUENCE</scope>
</reference>
<dbReference type="EMBL" id="UOER01000508">
    <property type="protein sequence ID" value="VAW25814.1"/>
    <property type="molecule type" value="Genomic_DNA"/>
</dbReference>
<feature type="compositionally biased region" description="Basic and acidic residues" evidence="2">
    <location>
        <begin position="29"/>
        <end position="51"/>
    </location>
</feature>
<dbReference type="AlphaFoldDB" id="A0A3B0V111"/>
<evidence type="ECO:0000313" key="3">
    <source>
        <dbReference type="EMBL" id="VAW25814.1"/>
    </source>
</evidence>
<feature type="coiled-coil region" evidence="1">
    <location>
        <begin position="194"/>
        <end position="221"/>
    </location>
</feature>
<evidence type="ECO:0000256" key="2">
    <source>
        <dbReference type="SAM" id="MobiDB-lite"/>
    </source>
</evidence>
<dbReference type="Pfam" id="PF03993">
    <property type="entry name" value="DUF349"/>
    <property type="match status" value="5"/>
</dbReference>
<protein>
    <recommendedName>
        <fullName evidence="4">DUF349 domain-containing protein</fullName>
    </recommendedName>
</protein>